<dbReference type="Proteomes" id="UP000440367">
    <property type="component" value="Unassembled WGS sequence"/>
</dbReference>
<dbReference type="SUPFAM" id="SSF56059">
    <property type="entry name" value="Glutathione synthetase ATP-binding domain-like"/>
    <property type="match status" value="1"/>
</dbReference>
<gene>
    <name evidence="3" type="ORF">PF002_g13268</name>
    <name evidence="2" type="ORF">PF007_g18989</name>
    <name evidence="1" type="ORF">PF009_g12208</name>
</gene>
<sequence>MAPFALIGVDYAGIKTPQFQFTHLHGADPFLDIEMASTGILFSSDGTGSLQRTMVVTSCNDPGASVCLLTIHVVYRPMATV</sequence>
<name>A0A6A3EZX5_9STRA</name>
<dbReference type="EMBL" id="QXGD01000664">
    <property type="protein sequence ID" value="KAE9229580.1"/>
    <property type="molecule type" value="Genomic_DNA"/>
</dbReference>
<protein>
    <submittedName>
        <fullName evidence="1">Uncharacterized protein</fullName>
    </submittedName>
</protein>
<dbReference type="EMBL" id="QXGF01000602">
    <property type="protein sequence ID" value="KAE8937896.1"/>
    <property type="molecule type" value="Genomic_DNA"/>
</dbReference>
<evidence type="ECO:0000313" key="2">
    <source>
        <dbReference type="EMBL" id="KAE9091149.1"/>
    </source>
</evidence>
<evidence type="ECO:0000313" key="6">
    <source>
        <dbReference type="Proteomes" id="UP000441208"/>
    </source>
</evidence>
<dbReference type="AlphaFoldDB" id="A0A6A3EZX5"/>
<organism evidence="1 4">
    <name type="scientific">Phytophthora fragariae</name>
    <dbReference type="NCBI Taxonomy" id="53985"/>
    <lineage>
        <taxon>Eukaryota</taxon>
        <taxon>Sar</taxon>
        <taxon>Stramenopiles</taxon>
        <taxon>Oomycota</taxon>
        <taxon>Peronosporomycetes</taxon>
        <taxon>Peronosporales</taxon>
        <taxon>Peronosporaceae</taxon>
        <taxon>Phytophthora</taxon>
    </lineage>
</organism>
<reference evidence="4 5" key="1">
    <citation type="submission" date="2018-08" db="EMBL/GenBank/DDBJ databases">
        <title>Genomic investigation of the strawberry pathogen Phytophthora fragariae indicates pathogenicity is determined by transcriptional variation in three key races.</title>
        <authorList>
            <person name="Adams T.M."/>
            <person name="Armitage A.D."/>
            <person name="Sobczyk M.K."/>
            <person name="Bates H.J."/>
            <person name="Dunwell J.M."/>
            <person name="Nellist C.F."/>
            <person name="Harrison R.J."/>
        </authorList>
    </citation>
    <scope>NUCLEOTIDE SEQUENCE [LARGE SCALE GENOMIC DNA]</scope>
    <source>
        <strain evidence="3 5">BC-1</strain>
        <strain evidence="2 6">NOV-71</strain>
        <strain evidence="1 4">NOV-9</strain>
    </source>
</reference>
<accession>A0A6A3EZX5</accession>
<evidence type="ECO:0000313" key="5">
    <source>
        <dbReference type="Proteomes" id="UP000440367"/>
    </source>
</evidence>
<dbReference type="Proteomes" id="UP000429523">
    <property type="component" value="Unassembled WGS sequence"/>
</dbReference>
<proteinExistence type="predicted"/>
<evidence type="ECO:0000313" key="1">
    <source>
        <dbReference type="EMBL" id="KAE8937896.1"/>
    </source>
</evidence>
<comment type="caution">
    <text evidence="1">The sequence shown here is derived from an EMBL/GenBank/DDBJ whole genome shotgun (WGS) entry which is preliminary data.</text>
</comment>
<evidence type="ECO:0000313" key="4">
    <source>
        <dbReference type="Proteomes" id="UP000429523"/>
    </source>
</evidence>
<dbReference type="EMBL" id="QXFZ01001401">
    <property type="protein sequence ID" value="KAE9091149.1"/>
    <property type="molecule type" value="Genomic_DNA"/>
</dbReference>
<evidence type="ECO:0000313" key="3">
    <source>
        <dbReference type="EMBL" id="KAE9229580.1"/>
    </source>
</evidence>
<dbReference type="Proteomes" id="UP000441208">
    <property type="component" value="Unassembled WGS sequence"/>
</dbReference>